<sequence>MDATTLTTFFLRVPPHVCTVELLGSWDNFSRPYRLRRDFSRGKGTWAGCHTFDNIVFDGDTLDWSKPRIGALKQSGRYWYYYRLDDTEEYCDPARPMCSSCPLLPGQTLNLLDIPMELDSPPLRSHSVSFDKSSAGQLLMTLDPEDRYKKVSRQPLGKLGRHYASTDDLRSQTLPSLPDASPEKSSLAAQPEPSPTKFGRLVRHVKSFTRPRASNTNPTGRGSSSRKIAQPIVSLVNLPTSPADLPDAGPYTPALTPATGNVSPFRPSTRSGDNSGMASDYFNIQPSSSLDVLAQAAEAVYPARTILLSSEHAASSPARQGLGISVNSTESPAAQTPVQPLRHKRSRNFAAPFYTSPERPPPIPSPCTPATRPKQVHSGMDFGFTCQSTACPSPLSEIASFDIASPTFTEDTIETPGFGTPHRLSDHFIGNSLSPVTFDMSFDMDTDSAVATVERRLSHLTTIDDSADTIHLSPFVTHSDATSSEQTLKKLATPRSKYAASPAQTTWLSSPVLNTETYRSSPLTNNIFGELGFLGKAIT</sequence>
<dbReference type="EMBL" id="ML996090">
    <property type="protein sequence ID" value="KAF2149888.1"/>
    <property type="molecule type" value="Genomic_DNA"/>
</dbReference>
<dbReference type="OrthoDB" id="5422351at2759"/>
<feature type="region of interest" description="Disordered" evidence="1">
    <location>
        <begin position="149"/>
        <end position="227"/>
    </location>
</feature>
<organism evidence="2 3">
    <name type="scientific">Myriangium duriaei CBS 260.36</name>
    <dbReference type="NCBI Taxonomy" id="1168546"/>
    <lineage>
        <taxon>Eukaryota</taxon>
        <taxon>Fungi</taxon>
        <taxon>Dikarya</taxon>
        <taxon>Ascomycota</taxon>
        <taxon>Pezizomycotina</taxon>
        <taxon>Dothideomycetes</taxon>
        <taxon>Dothideomycetidae</taxon>
        <taxon>Myriangiales</taxon>
        <taxon>Myriangiaceae</taxon>
        <taxon>Myriangium</taxon>
    </lineage>
</organism>
<name>A0A9P4ITU7_9PEZI</name>
<evidence type="ECO:0000256" key="1">
    <source>
        <dbReference type="SAM" id="MobiDB-lite"/>
    </source>
</evidence>
<gene>
    <name evidence="2" type="ORF">K461DRAFT_323406</name>
</gene>
<accession>A0A9P4ITU7</accession>
<feature type="compositionally biased region" description="Polar residues" evidence="1">
    <location>
        <begin position="212"/>
        <end position="227"/>
    </location>
</feature>
<feature type="region of interest" description="Disordered" evidence="1">
    <location>
        <begin position="353"/>
        <end position="374"/>
    </location>
</feature>
<dbReference type="PANTHER" id="PTHR40625:SF1">
    <property type="entry name" value="AMP-ACTIVATED PROTEIN KINASE GLYCOGEN-BINDING DOMAIN-CONTAINING PROTEIN"/>
    <property type="match status" value="1"/>
</dbReference>
<feature type="compositionally biased region" description="Pro residues" evidence="1">
    <location>
        <begin position="358"/>
        <end position="367"/>
    </location>
</feature>
<dbReference type="PANTHER" id="PTHR40625">
    <property type="entry name" value="GTP-BINDING PROTEIN ESDC-RELATED"/>
    <property type="match status" value="1"/>
</dbReference>
<feature type="compositionally biased region" description="Polar residues" evidence="1">
    <location>
        <begin position="258"/>
        <end position="276"/>
    </location>
</feature>
<feature type="region of interest" description="Disordered" evidence="1">
    <location>
        <begin position="255"/>
        <end position="276"/>
    </location>
</feature>
<keyword evidence="3" id="KW-1185">Reference proteome</keyword>
<reference evidence="2" key="1">
    <citation type="journal article" date="2020" name="Stud. Mycol.">
        <title>101 Dothideomycetes genomes: a test case for predicting lifestyles and emergence of pathogens.</title>
        <authorList>
            <person name="Haridas S."/>
            <person name="Albert R."/>
            <person name="Binder M."/>
            <person name="Bloem J."/>
            <person name="Labutti K."/>
            <person name="Salamov A."/>
            <person name="Andreopoulos B."/>
            <person name="Baker S."/>
            <person name="Barry K."/>
            <person name="Bills G."/>
            <person name="Bluhm B."/>
            <person name="Cannon C."/>
            <person name="Castanera R."/>
            <person name="Culley D."/>
            <person name="Daum C."/>
            <person name="Ezra D."/>
            <person name="Gonzalez J."/>
            <person name="Henrissat B."/>
            <person name="Kuo A."/>
            <person name="Liang C."/>
            <person name="Lipzen A."/>
            <person name="Lutzoni F."/>
            <person name="Magnuson J."/>
            <person name="Mondo S."/>
            <person name="Nolan M."/>
            <person name="Ohm R."/>
            <person name="Pangilinan J."/>
            <person name="Park H.-J."/>
            <person name="Ramirez L."/>
            <person name="Alfaro M."/>
            <person name="Sun H."/>
            <person name="Tritt A."/>
            <person name="Yoshinaga Y."/>
            <person name="Zwiers L.-H."/>
            <person name="Turgeon B."/>
            <person name="Goodwin S."/>
            <person name="Spatafora J."/>
            <person name="Crous P."/>
            <person name="Grigoriev I."/>
        </authorList>
    </citation>
    <scope>NUCLEOTIDE SEQUENCE</scope>
    <source>
        <strain evidence="2">CBS 260.36</strain>
    </source>
</reference>
<evidence type="ECO:0000313" key="3">
    <source>
        <dbReference type="Proteomes" id="UP000799439"/>
    </source>
</evidence>
<dbReference type="Proteomes" id="UP000799439">
    <property type="component" value="Unassembled WGS sequence"/>
</dbReference>
<evidence type="ECO:0000313" key="2">
    <source>
        <dbReference type="EMBL" id="KAF2149888.1"/>
    </source>
</evidence>
<dbReference type="AlphaFoldDB" id="A0A9P4ITU7"/>
<comment type="caution">
    <text evidence="2">The sequence shown here is derived from an EMBL/GenBank/DDBJ whole genome shotgun (WGS) entry which is preliminary data.</text>
</comment>
<protein>
    <submittedName>
        <fullName evidence="2">Uncharacterized protein</fullName>
    </submittedName>
</protein>
<proteinExistence type="predicted"/>
<feature type="compositionally biased region" description="Basic residues" evidence="1">
    <location>
        <begin position="200"/>
        <end position="209"/>
    </location>
</feature>